<keyword evidence="7" id="KW-0067">ATP-binding</keyword>
<keyword evidence="10" id="KW-1185">Reference proteome</keyword>
<dbReference type="PANTHER" id="PTHR34273:SF2">
    <property type="entry name" value="METHYLTHIORIBOSE KINASE"/>
    <property type="match status" value="1"/>
</dbReference>
<dbReference type="PANTHER" id="PTHR34273">
    <property type="entry name" value="METHYLTHIORIBOSE KINASE"/>
    <property type="match status" value="1"/>
</dbReference>
<evidence type="ECO:0000256" key="3">
    <source>
        <dbReference type="ARBA" id="ARBA00012128"/>
    </source>
</evidence>
<dbReference type="RefSeq" id="WP_053999252.1">
    <property type="nucleotide sequence ID" value="NZ_JXMU01000014.1"/>
</dbReference>
<evidence type="ECO:0000256" key="1">
    <source>
        <dbReference type="ARBA" id="ARBA00010165"/>
    </source>
</evidence>
<dbReference type="GO" id="GO:0009086">
    <property type="term" value="P:methionine biosynthetic process"/>
    <property type="evidence" value="ECO:0007669"/>
    <property type="project" value="InterPro"/>
</dbReference>
<evidence type="ECO:0000256" key="5">
    <source>
        <dbReference type="ARBA" id="ARBA00022741"/>
    </source>
</evidence>
<evidence type="ECO:0000313" key="9">
    <source>
        <dbReference type="EMBL" id="KPB01004.1"/>
    </source>
</evidence>
<comment type="similarity">
    <text evidence="1">Belongs to the methylthioribose kinase family.</text>
</comment>
<sequence length="420" mass="47235">MEKASNYQELSVETIASRLKTIDAVTDRIGIDGSKWQVKEVGDGNLNLVFIVEAPDATLIVKQALPYVRLVGDSWPLPLYRAYYEHEALVRQQQRAPGMVPEIFHFDNEQALIIMEFLQPHVILRGKLIAGEKVANLSETMGKFCARTAFRGSELSMKSADKKADVGLFSGNVEIPAITEALVFTDPYYDAEMNHFTPELDGIVKKLRGDVALKARVQKMLMKFASNTETMVHGDLHSGSIMSTDSDNRVIDPEFAQYGPMGFDIGMLTANFLMAYFSQPGHRSQDDLKDYQSWILTTITEIFEHFYAEFRHLWQTERTGMLYPASLFEDQGHASDAACDDVLEHIFEDAIAICGIEMHRRVLSLAHNADFETIEDTAVRAPLEARNIMMGAKLILNAENIKDIESLTTMAEQFNTGDYL</sequence>
<evidence type="ECO:0000256" key="6">
    <source>
        <dbReference type="ARBA" id="ARBA00022777"/>
    </source>
</evidence>
<evidence type="ECO:0000259" key="8">
    <source>
        <dbReference type="Pfam" id="PF01636"/>
    </source>
</evidence>
<comment type="caution">
    <text evidence="9">The sequence shown here is derived from an EMBL/GenBank/DDBJ whole genome shotgun (WGS) entry which is preliminary data.</text>
</comment>
<dbReference type="EC" id="2.7.1.100" evidence="3"/>
<dbReference type="PIRSF" id="PIRSF031134">
    <property type="entry name" value="MTRK"/>
    <property type="match status" value="1"/>
</dbReference>
<evidence type="ECO:0000256" key="4">
    <source>
        <dbReference type="ARBA" id="ARBA00022679"/>
    </source>
</evidence>
<dbReference type="STRING" id="1514904.SU32_10155"/>
<keyword evidence="6 9" id="KW-0418">Kinase</keyword>
<feature type="domain" description="Aminoglycoside phosphotransferase" evidence="8">
    <location>
        <begin position="38"/>
        <end position="272"/>
    </location>
</feature>
<protein>
    <recommendedName>
        <fullName evidence="3">S-methyl-5-thioribose kinase</fullName>
        <ecNumber evidence="3">2.7.1.100</ecNumber>
    </recommendedName>
</protein>
<gene>
    <name evidence="9" type="ORF">SU32_10155</name>
</gene>
<reference evidence="9 10" key="1">
    <citation type="submission" date="2015-01" db="EMBL/GenBank/DDBJ databases">
        <title>Ahrensia donghaiensis sp. nov., a novel dimethylsulphoniopropionate-cleavage bacterium isolated from seawater and emended descriptions of the genus Ahrensia and Ahrensia kielensis.</title>
        <authorList>
            <person name="Liu J."/>
        </authorList>
    </citation>
    <scope>NUCLEOTIDE SEQUENCE [LARGE SCALE GENOMIC DNA]</scope>
    <source>
        <strain evidence="9 10">LZD062</strain>
    </source>
</reference>
<dbReference type="GO" id="GO:0046522">
    <property type="term" value="F:S-methyl-5-thioribose kinase activity"/>
    <property type="evidence" value="ECO:0007669"/>
    <property type="project" value="UniProtKB-EC"/>
</dbReference>
<dbReference type="NCBIfam" id="TIGR01767">
    <property type="entry name" value="MTRK"/>
    <property type="match status" value="1"/>
</dbReference>
<evidence type="ECO:0000313" key="10">
    <source>
        <dbReference type="Proteomes" id="UP000038011"/>
    </source>
</evidence>
<dbReference type="Gene3D" id="3.90.1200.10">
    <property type="match status" value="1"/>
</dbReference>
<dbReference type="AlphaFoldDB" id="A0A0N0VLU7"/>
<accession>A0A0N0VLU7</accession>
<dbReference type="GO" id="GO:0005524">
    <property type="term" value="F:ATP binding"/>
    <property type="evidence" value="ECO:0007669"/>
    <property type="project" value="UniProtKB-KW"/>
</dbReference>
<dbReference type="Proteomes" id="UP000038011">
    <property type="component" value="Unassembled WGS sequence"/>
</dbReference>
<keyword evidence="4" id="KW-0808">Transferase</keyword>
<dbReference type="InterPro" id="IPR002575">
    <property type="entry name" value="Aminoglycoside_PTrfase"/>
</dbReference>
<comment type="subunit">
    <text evidence="2">Homodimer.</text>
</comment>
<dbReference type="EMBL" id="JXMU01000014">
    <property type="protein sequence ID" value="KPB01004.1"/>
    <property type="molecule type" value="Genomic_DNA"/>
</dbReference>
<evidence type="ECO:0000256" key="2">
    <source>
        <dbReference type="ARBA" id="ARBA00011738"/>
    </source>
</evidence>
<dbReference type="Gene3D" id="3.30.200.20">
    <property type="entry name" value="Phosphorylase Kinase, domain 1"/>
    <property type="match status" value="1"/>
</dbReference>
<keyword evidence="5" id="KW-0547">Nucleotide-binding</keyword>
<organism evidence="9 10">
    <name type="scientific">Ahrensia marina</name>
    <dbReference type="NCBI Taxonomy" id="1514904"/>
    <lineage>
        <taxon>Bacteria</taxon>
        <taxon>Pseudomonadati</taxon>
        <taxon>Pseudomonadota</taxon>
        <taxon>Alphaproteobacteria</taxon>
        <taxon>Hyphomicrobiales</taxon>
        <taxon>Ahrensiaceae</taxon>
        <taxon>Ahrensia</taxon>
    </lineage>
</organism>
<dbReference type="SUPFAM" id="SSF56112">
    <property type="entry name" value="Protein kinase-like (PK-like)"/>
    <property type="match status" value="1"/>
</dbReference>
<evidence type="ECO:0000256" key="7">
    <source>
        <dbReference type="ARBA" id="ARBA00022840"/>
    </source>
</evidence>
<dbReference type="InterPro" id="IPR009212">
    <property type="entry name" value="Methylthioribose_kinase"/>
</dbReference>
<name>A0A0N0VLU7_9HYPH</name>
<proteinExistence type="inferred from homology"/>
<dbReference type="OrthoDB" id="9777791at2"/>
<dbReference type="InterPro" id="IPR011009">
    <property type="entry name" value="Kinase-like_dom_sf"/>
</dbReference>
<dbReference type="Pfam" id="PF01636">
    <property type="entry name" value="APH"/>
    <property type="match status" value="1"/>
</dbReference>
<dbReference type="PATRIC" id="fig|1514904.3.peg.863"/>